<reference evidence="1" key="1">
    <citation type="submission" date="2020-04" db="EMBL/GenBank/DDBJ databases">
        <authorList>
            <person name="Alioto T."/>
            <person name="Alioto T."/>
            <person name="Gomez Garrido J."/>
        </authorList>
    </citation>
    <scope>NUCLEOTIDE SEQUENCE</scope>
    <source>
        <strain evidence="1">A484AB</strain>
    </source>
</reference>
<proteinExistence type="predicted"/>
<protein>
    <submittedName>
        <fullName evidence="1">Uncharacterized protein</fullName>
    </submittedName>
</protein>
<evidence type="ECO:0000313" key="1">
    <source>
        <dbReference type="EMBL" id="CAB3987190.1"/>
    </source>
</evidence>
<comment type="caution">
    <text evidence="1">The sequence shown here is derived from an EMBL/GenBank/DDBJ whole genome shotgun (WGS) entry which is preliminary data.</text>
</comment>
<evidence type="ECO:0000313" key="2">
    <source>
        <dbReference type="Proteomes" id="UP001152795"/>
    </source>
</evidence>
<dbReference type="AlphaFoldDB" id="A0A7D9DJK8"/>
<accession>A0A7D9DJK8</accession>
<dbReference type="EMBL" id="CACRXK020001132">
    <property type="protein sequence ID" value="CAB3987190.1"/>
    <property type="molecule type" value="Genomic_DNA"/>
</dbReference>
<gene>
    <name evidence="1" type="ORF">PACLA_8A083446</name>
</gene>
<organism evidence="1 2">
    <name type="scientific">Paramuricea clavata</name>
    <name type="common">Red gorgonian</name>
    <name type="synonym">Violescent sea-whip</name>
    <dbReference type="NCBI Taxonomy" id="317549"/>
    <lineage>
        <taxon>Eukaryota</taxon>
        <taxon>Metazoa</taxon>
        <taxon>Cnidaria</taxon>
        <taxon>Anthozoa</taxon>
        <taxon>Octocorallia</taxon>
        <taxon>Malacalcyonacea</taxon>
        <taxon>Plexauridae</taxon>
        <taxon>Paramuricea</taxon>
    </lineage>
</organism>
<dbReference type="Proteomes" id="UP001152795">
    <property type="component" value="Unassembled WGS sequence"/>
</dbReference>
<sequence length="130" mass="15144">MAITYIKNQNWWVFLVMKYSTNRLKQCVDVDATLEDEESLDHYDQPCEDELSALLSNDLSVPYIPTVNFETTAKTELENGCQNQPLPTAGENETNKESKWVLDYLDRIPDVLQDEMVHTEKEMEEHDDEL</sequence>
<keyword evidence="2" id="KW-1185">Reference proteome</keyword>
<name>A0A7D9DJK8_PARCT</name>